<gene>
    <name evidence="11" type="ORF">J2W49_003370</name>
</gene>
<evidence type="ECO:0000256" key="9">
    <source>
        <dbReference type="RuleBase" id="RU369079"/>
    </source>
</evidence>
<evidence type="ECO:0000256" key="6">
    <source>
        <dbReference type="ARBA" id="ARBA00022989"/>
    </source>
</evidence>
<evidence type="ECO:0000256" key="4">
    <source>
        <dbReference type="ARBA" id="ARBA00022519"/>
    </source>
</evidence>
<comment type="function">
    <text evidence="9">Part of the tripartite ATP-independent periplasmic (TRAP) transport system.</text>
</comment>
<dbReference type="Pfam" id="PF04290">
    <property type="entry name" value="DctQ"/>
    <property type="match status" value="1"/>
</dbReference>
<keyword evidence="7 9" id="KW-0472">Membrane</keyword>
<dbReference type="RefSeq" id="WP_310318695.1">
    <property type="nucleotide sequence ID" value="NZ_JAVDWU010000007.1"/>
</dbReference>
<reference evidence="11 12" key="1">
    <citation type="submission" date="2023-07" db="EMBL/GenBank/DDBJ databases">
        <title>Sorghum-associated microbial communities from plants grown in Nebraska, USA.</title>
        <authorList>
            <person name="Schachtman D."/>
        </authorList>
    </citation>
    <scope>NUCLEOTIDE SEQUENCE [LARGE SCALE GENOMIC DNA]</scope>
    <source>
        <strain evidence="11 12">4249</strain>
    </source>
</reference>
<dbReference type="InterPro" id="IPR007387">
    <property type="entry name" value="TRAP_DctQ"/>
</dbReference>
<keyword evidence="4 9" id="KW-0997">Cell inner membrane</keyword>
<keyword evidence="2 9" id="KW-0813">Transport</keyword>
<comment type="subunit">
    <text evidence="9">The complex comprises the extracytoplasmic solute receptor protein and the two transmembrane proteins.</text>
</comment>
<dbReference type="Proteomes" id="UP001265700">
    <property type="component" value="Unassembled WGS sequence"/>
</dbReference>
<comment type="subcellular location">
    <subcellularLocation>
        <location evidence="1 9">Cell inner membrane</location>
        <topology evidence="1 9">Multi-pass membrane protein</topology>
    </subcellularLocation>
</comment>
<dbReference type="EMBL" id="JAVDWU010000007">
    <property type="protein sequence ID" value="MDR7151394.1"/>
    <property type="molecule type" value="Genomic_DNA"/>
</dbReference>
<evidence type="ECO:0000256" key="8">
    <source>
        <dbReference type="ARBA" id="ARBA00038436"/>
    </source>
</evidence>
<feature type="transmembrane region" description="Helical" evidence="9">
    <location>
        <begin position="98"/>
        <end position="120"/>
    </location>
</feature>
<dbReference type="InterPro" id="IPR055348">
    <property type="entry name" value="DctQ"/>
</dbReference>
<comment type="caution">
    <text evidence="11">The sequence shown here is derived from an EMBL/GenBank/DDBJ whole genome shotgun (WGS) entry which is preliminary data.</text>
</comment>
<feature type="transmembrane region" description="Helical" evidence="9">
    <location>
        <begin position="140"/>
        <end position="157"/>
    </location>
</feature>
<feature type="transmembrane region" description="Helical" evidence="9">
    <location>
        <begin position="21"/>
        <end position="43"/>
    </location>
</feature>
<evidence type="ECO:0000256" key="5">
    <source>
        <dbReference type="ARBA" id="ARBA00022692"/>
    </source>
</evidence>
<evidence type="ECO:0000256" key="2">
    <source>
        <dbReference type="ARBA" id="ARBA00022448"/>
    </source>
</evidence>
<protein>
    <recommendedName>
        <fullName evidence="9">TRAP transporter small permease protein</fullName>
    </recommendedName>
</protein>
<keyword evidence="3" id="KW-1003">Cell membrane</keyword>
<feature type="transmembrane region" description="Helical" evidence="9">
    <location>
        <begin position="55"/>
        <end position="77"/>
    </location>
</feature>
<keyword evidence="6 9" id="KW-1133">Transmembrane helix</keyword>
<dbReference type="PANTHER" id="PTHR35011:SF4">
    <property type="entry name" value="SLL1102 PROTEIN"/>
    <property type="match status" value="1"/>
</dbReference>
<feature type="domain" description="Tripartite ATP-independent periplasmic transporters DctQ component" evidence="10">
    <location>
        <begin position="37"/>
        <end position="168"/>
    </location>
</feature>
<name>A0ABU1WQB3_9BURK</name>
<accession>A0ABU1WQB3</accession>
<evidence type="ECO:0000259" key="10">
    <source>
        <dbReference type="Pfam" id="PF04290"/>
    </source>
</evidence>
<comment type="similarity">
    <text evidence="8 9">Belongs to the TRAP transporter small permease family.</text>
</comment>
<evidence type="ECO:0000256" key="3">
    <source>
        <dbReference type="ARBA" id="ARBA00022475"/>
    </source>
</evidence>
<keyword evidence="12" id="KW-1185">Reference proteome</keyword>
<dbReference type="PANTHER" id="PTHR35011">
    <property type="entry name" value="2,3-DIKETO-L-GULONATE TRAP TRANSPORTER SMALL PERMEASE PROTEIN YIAM"/>
    <property type="match status" value="1"/>
</dbReference>
<proteinExistence type="inferred from homology"/>
<evidence type="ECO:0000313" key="11">
    <source>
        <dbReference type="EMBL" id="MDR7151394.1"/>
    </source>
</evidence>
<keyword evidence="5 9" id="KW-0812">Transmembrane</keyword>
<evidence type="ECO:0000256" key="7">
    <source>
        <dbReference type="ARBA" id="ARBA00023136"/>
    </source>
</evidence>
<evidence type="ECO:0000313" key="12">
    <source>
        <dbReference type="Proteomes" id="UP001265700"/>
    </source>
</evidence>
<evidence type="ECO:0000256" key="1">
    <source>
        <dbReference type="ARBA" id="ARBA00004429"/>
    </source>
</evidence>
<sequence>MAGTEGLVWRTARRFTRGVDALNAWVGQFAMWLLVLMLAVLVWGIASQAIDVRSVWVIEMAQFTLVSYYLLGGAWTMQRGVHVRMDVFYSHWRPRTRSVVDSFTSVFLIFFLVMLVVGGWESTAYALDSGQRSRSLWRPYMAPVKIIMTTGMALMLLQSLSELCKDIARALGHPFDTANT</sequence>
<organism evidence="11 12">
    <name type="scientific">Hydrogenophaga palleronii</name>
    <dbReference type="NCBI Taxonomy" id="65655"/>
    <lineage>
        <taxon>Bacteria</taxon>
        <taxon>Pseudomonadati</taxon>
        <taxon>Pseudomonadota</taxon>
        <taxon>Betaproteobacteria</taxon>
        <taxon>Burkholderiales</taxon>
        <taxon>Comamonadaceae</taxon>
        <taxon>Hydrogenophaga</taxon>
    </lineage>
</organism>